<proteinExistence type="predicted"/>
<dbReference type="EMBL" id="AM471141">
    <property type="protein sequence ID" value="CAN66022.1"/>
    <property type="molecule type" value="Genomic_DNA"/>
</dbReference>
<evidence type="ECO:0000313" key="1">
    <source>
        <dbReference type="EMBL" id="CAN66022.1"/>
    </source>
</evidence>
<protein>
    <submittedName>
        <fullName evidence="1">Uncharacterized protein</fullName>
    </submittedName>
</protein>
<name>A5BU31_VITVI</name>
<accession>A5BU31</accession>
<organism evidence="1">
    <name type="scientific">Vitis vinifera</name>
    <name type="common">Grape</name>
    <dbReference type="NCBI Taxonomy" id="29760"/>
    <lineage>
        <taxon>Eukaryota</taxon>
        <taxon>Viridiplantae</taxon>
        <taxon>Streptophyta</taxon>
        <taxon>Embryophyta</taxon>
        <taxon>Tracheophyta</taxon>
        <taxon>Spermatophyta</taxon>
        <taxon>Magnoliopsida</taxon>
        <taxon>eudicotyledons</taxon>
        <taxon>Gunneridae</taxon>
        <taxon>Pentapetalae</taxon>
        <taxon>rosids</taxon>
        <taxon>Vitales</taxon>
        <taxon>Vitaceae</taxon>
        <taxon>Viteae</taxon>
        <taxon>Vitis</taxon>
    </lineage>
</organism>
<reference evidence="1" key="1">
    <citation type="journal article" date="2007" name="PLoS ONE">
        <title>The first genome sequence of an elite grapevine cultivar (Pinot noir Vitis vinifera L.): coping with a highly heterozygous genome.</title>
        <authorList>
            <person name="Velasco R."/>
            <person name="Zharkikh A."/>
            <person name="Troggio M."/>
            <person name="Cartwright D.A."/>
            <person name="Cestaro A."/>
            <person name="Pruss D."/>
            <person name="Pindo M."/>
            <person name="FitzGerald L.M."/>
            <person name="Vezzulli S."/>
            <person name="Reid J."/>
            <person name="Malacarne G."/>
            <person name="Iliev D."/>
            <person name="Coppola G."/>
            <person name="Wardell B."/>
            <person name="Micheletti D."/>
            <person name="Macalma T."/>
            <person name="Facci M."/>
            <person name="Mitchell J.T."/>
            <person name="Perazzolli M."/>
            <person name="Eldredge G."/>
            <person name="Gatto P."/>
            <person name="Oyzerski R."/>
            <person name="Moretto M."/>
            <person name="Gutin N."/>
            <person name="Stefanini M."/>
            <person name="Chen Y."/>
            <person name="Segala C."/>
            <person name="Davenport C."/>
            <person name="Dematte L."/>
            <person name="Mraz A."/>
            <person name="Battilana J."/>
            <person name="Stormo K."/>
            <person name="Costa F."/>
            <person name="Tao Q."/>
            <person name="Si-Ammour A."/>
            <person name="Harkins T."/>
            <person name="Lackey A."/>
            <person name="Perbost C."/>
            <person name="Taillon B."/>
            <person name="Stella A."/>
            <person name="Solovyev V."/>
            <person name="Fawcett J.A."/>
            <person name="Sterck L."/>
            <person name="Vandepoele K."/>
            <person name="Grando S.M."/>
            <person name="Toppo S."/>
            <person name="Moser C."/>
            <person name="Lanchbury J."/>
            <person name="Bogden R."/>
            <person name="Skolnick M."/>
            <person name="Sgaramella V."/>
            <person name="Bhatnagar S.K."/>
            <person name="Fontana P."/>
            <person name="Gutin A."/>
            <person name="Van de Peer Y."/>
            <person name="Salamini F."/>
            <person name="Viola R."/>
        </authorList>
    </citation>
    <scope>NUCLEOTIDE SEQUENCE</scope>
</reference>
<dbReference type="AlphaFoldDB" id="A5BU31"/>
<sequence>MRKIWPSEDNCIKLRDKFASCEFGTPTCEIKAQLAKVILQLVNLELNMRKWIPSCEINLRDFHKSPCNGVFPSEVARYMLQAGSWEPQDGSQLRSPARIAFCCEVISQPFLSVCEISQTPFSLAKWFLEHPDICYRHLEIFSIRFFVV</sequence>
<gene>
    <name evidence="1" type="ORF">VITISV_033203</name>
</gene>